<sequence length="163" mass="19128">MLKKSKDGRVHWHIWAASEATIKILERLDSYLERLSIKRIDMLEVLVRILDELDDIGALDKVVFERKKLVDVFSSKFKIRRELDKHFAELAALIDEIEQQFNKEKNIINKARVVDLLTSALSRLSSLDKVSLDEVDTLIQQLHHDRMKVFKNTLPSYTIDERE</sequence>
<reference evidence="1 2" key="1">
    <citation type="submission" date="2022-09" db="EMBL/GenBank/DDBJ databases">
        <title>Evolutionary Diversification of Methanotrophic Ca. Methanophagales (ANME-1) and Their Expansive Virome.</title>
        <authorList>
            <person name="Laso-Perez R."/>
            <person name="Wu F."/>
            <person name="Cremiere A."/>
            <person name="Speth D."/>
            <person name="Magyar J.S."/>
            <person name="Krupovic M."/>
            <person name="Orphan V.J."/>
        </authorList>
    </citation>
    <scope>NUCLEOTIDE SEQUENCE [LARGE SCALE GENOMIC DNA]</scope>
    <source>
        <strain evidence="1">PBV299</strain>
    </source>
</reference>
<keyword evidence="2" id="KW-1185">Reference proteome</keyword>
<organism evidence="1 2">
    <name type="scientific">Methanophagales virus PBV299</name>
    <dbReference type="NCBI Taxonomy" id="2987730"/>
    <lineage>
        <taxon>Viruses</taxon>
        <taxon>Duplodnaviria</taxon>
        <taxon>Heunggongvirae</taxon>
        <taxon>Uroviricota</taxon>
        <taxon>Caudoviricetes</taxon>
        <taxon>Nakonvirales</taxon>
        <taxon>Ahpuchviridae</taxon>
        <taxon>Kisinvirus</taxon>
        <taxon>Kisinvirus pescaderoense</taxon>
    </lineage>
</organism>
<dbReference type="Proteomes" id="UP001156193">
    <property type="component" value="Segment"/>
</dbReference>
<dbReference type="EMBL" id="OP413838">
    <property type="protein sequence ID" value="UYL64852.1"/>
    <property type="molecule type" value="Genomic_DNA"/>
</dbReference>
<proteinExistence type="predicted"/>
<evidence type="ECO:0000313" key="2">
    <source>
        <dbReference type="Proteomes" id="UP001156193"/>
    </source>
</evidence>
<accession>A0ABY6GLG9</accession>
<gene>
    <name evidence="1" type="ORF">OFDIEDLO_00056</name>
</gene>
<evidence type="ECO:0000313" key="1">
    <source>
        <dbReference type="EMBL" id="UYL64852.1"/>
    </source>
</evidence>
<name>A0ABY6GLG9_9CAUD</name>
<protein>
    <submittedName>
        <fullName evidence="1">Uncharacterized protein</fullName>
    </submittedName>
</protein>